<dbReference type="Proteomes" id="UP001222282">
    <property type="component" value="Chromosome"/>
</dbReference>
<reference evidence="1 2" key="1">
    <citation type="submission" date="2022-07" db="EMBL/GenBank/DDBJ databases">
        <authorList>
            <person name="Abrouk D."/>
            <person name="Moenne-Loccoz Y."/>
            <person name="Todorovic I."/>
            <person name="Raicevic V."/>
            <person name="Jovicic-Petrovic J."/>
        </authorList>
    </citation>
    <scope>NUCLEOTIDE SEQUENCE [LARGE SCALE GENOMIC DNA]</scope>
    <source>
        <strain evidence="2">IT-P374</strain>
    </source>
</reference>
<dbReference type="EMBL" id="CP101655">
    <property type="protein sequence ID" value="WDR35052.1"/>
    <property type="molecule type" value="Genomic_DNA"/>
</dbReference>
<proteinExistence type="predicted"/>
<protein>
    <submittedName>
        <fullName evidence="1">Uncharacterized protein</fullName>
    </submittedName>
</protein>
<sequence>MSFFGRMKGFFKTAPEEQIVGYSILELKSIFLDAITDAVGQRPSYPIFSVLTPVGVQAYYSSFLIDKAETVVLEKLIGERFSPVNEKAFNGLTVTRFQHRSRSEYLIFSISYKEFNSATIRLITNSSELLSLLGDTKITVPPPWVVFEGFEASWWGGDMQGAQGFYNDHYFFPFFSALSPAERSDYYAKYSASEDWIRSLELTLDL</sequence>
<accession>A0ABY7Z6L0</accession>
<organism evidence="1 2">
    <name type="scientific">Pseudomonas serboccidentalis</name>
    <dbReference type="NCBI Taxonomy" id="2964670"/>
    <lineage>
        <taxon>Bacteria</taxon>
        <taxon>Pseudomonadati</taxon>
        <taxon>Pseudomonadota</taxon>
        <taxon>Gammaproteobacteria</taxon>
        <taxon>Pseudomonadales</taxon>
        <taxon>Pseudomonadaceae</taxon>
        <taxon>Pseudomonas</taxon>
    </lineage>
</organism>
<keyword evidence="2" id="KW-1185">Reference proteome</keyword>
<evidence type="ECO:0000313" key="2">
    <source>
        <dbReference type="Proteomes" id="UP001222282"/>
    </source>
</evidence>
<dbReference type="RefSeq" id="WP_274657824.1">
    <property type="nucleotide sequence ID" value="NZ_CP101655.1"/>
</dbReference>
<name>A0ABY7Z6L0_9PSED</name>
<evidence type="ECO:0000313" key="1">
    <source>
        <dbReference type="EMBL" id="WDR35052.1"/>
    </source>
</evidence>
<gene>
    <name evidence="1" type="ORF">NN484_21460</name>
</gene>